<evidence type="ECO:0000313" key="2">
    <source>
        <dbReference type="Proteomes" id="UP001209701"/>
    </source>
</evidence>
<accession>A0ABT2YAS8</accession>
<keyword evidence="2" id="KW-1185">Reference proteome</keyword>
<evidence type="ECO:0000313" key="1">
    <source>
        <dbReference type="EMBL" id="MCV2366677.1"/>
    </source>
</evidence>
<sequence>MKFRNGQQVPEPLSISSALLQHEGLARLSLLMRESNRRMELIKHCLPGALSRFVRPGPVDEEGWTLLAANAAVAAKLRHLQPRLQELLEEAGLQPSKVRVKVQQ</sequence>
<comment type="caution">
    <text evidence="1">The sequence shown here is derived from an EMBL/GenBank/DDBJ whole genome shotgun (WGS) entry which is preliminary data.</text>
</comment>
<gene>
    <name evidence="1" type="ORF">LNV07_00990</name>
</gene>
<dbReference type="RefSeq" id="WP_263569314.1">
    <property type="nucleotide sequence ID" value="NZ_JAJIRN010000001.1"/>
</dbReference>
<protein>
    <submittedName>
        <fullName evidence="1">DciA family protein</fullName>
    </submittedName>
</protein>
<dbReference type="EMBL" id="JAJIRN010000001">
    <property type="protein sequence ID" value="MCV2366677.1"/>
    <property type="molecule type" value="Genomic_DNA"/>
</dbReference>
<organism evidence="1 2">
    <name type="scientific">Roseateles oligotrophus</name>
    <dbReference type="NCBI Taxonomy" id="1769250"/>
    <lineage>
        <taxon>Bacteria</taxon>
        <taxon>Pseudomonadati</taxon>
        <taxon>Pseudomonadota</taxon>
        <taxon>Betaproteobacteria</taxon>
        <taxon>Burkholderiales</taxon>
        <taxon>Sphaerotilaceae</taxon>
        <taxon>Roseateles</taxon>
    </lineage>
</organism>
<name>A0ABT2YAS8_9BURK</name>
<dbReference type="Proteomes" id="UP001209701">
    <property type="component" value="Unassembled WGS sequence"/>
</dbReference>
<proteinExistence type="predicted"/>
<reference evidence="1 2" key="1">
    <citation type="submission" date="2021-11" db="EMBL/GenBank/DDBJ databases">
        <authorList>
            <person name="Liang Q."/>
            <person name="Mou H."/>
            <person name="Liu Z."/>
        </authorList>
    </citation>
    <scope>NUCLEOTIDE SEQUENCE [LARGE SCALE GENOMIC DNA]</scope>
    <source>
        <strain evidence="1 2">CHU3</strain>
    </source>
</reference>